<comment type="subcellular location">
    <subcellularLocation>
        <location evidence="1">Secreted</location>
        <location evidence="1">Cell wall</location>
    </subcellularLocation>
</comment>
<dbReference type="InterPro" id="IPR019931">
    <property type="entry name" value="LPXTG_anchor"/>
</dbReference>
<dbReference type="Pfam" id="PF00746">
    <property type="entry name" value="Gram_pos_anchor"/>
    <property type="match status" value="1"/>
</dbReference>
<feature type="transmembrane region" description="Helical" evidence="7">
    <location>
        <begin position="731"/>
        <end position="749"/>
    </location>
</feature>
<dbReference type="GO" id="GO:0007155">
    <property type="term" value="P:cell adhesion"/>
    <property type="evidence" value="ECO:0007669"/>
    <property type="project" value="InterPro"/>
</dbReference>
<dbReference type="Proteomes" id="UP000279336">
    <property type="component" value="Unassembled WGS sequence"/>
</dbReference>
<evidence type="ECO:0000256" key="6">
    <source>
        <dbReference type="SAM" id="MobiDB-lite"/>
    </source>
</evidence>
<feature type="domain" description="Gram-positive cocci surface proteins LPxTG" evidence="9">
    <location>
        <begin position="723"/>
        <end position="752"/>
    </location>
</feature>
<accession>A0A8B3FJT0</accession>
<dbReference type="SUPFAM" id="SSF49401">
    <property type="entry name" value="Bacterial adhesins"/>
    <property type="match status" value="2"/>
</dbReference>
<evidence type="ECO:0000256" key="2">
    <source>
        <dbReference type="ARBA" id="ARBA00022512"/>
    </source>
</evidence>
<name>A0A8B3FJT0_9ACTN</name>
<keyword evidence="5" id="KW-0572">Peptidoglycan-anchor</keyword>
<evidence type="ECO:0000313" key="11">
    <source>
        <dbReference type="Proteomes" id="UP000279336"/>
    </source>
</evidence>
<dbReference type="Pfam" id="PF05738">
    <property type="entry name" value="Cna_B"/>
    <property type="match status" value="1"/>
</dbReference>
<evidence type="ECO:0000256" key="7">
    <source>
        <dbReference type="SAM" id="Phobius"/>
    </source>
</evidence>
<feature type="signal peptide" evidence="8">
    <location>
        <begin position="1"/>
        <end position="30"/>
    </location>
</feature>
<dbReference type="InterPro" id="IPR011252">
    <property type="entry name" value="Fibrogen-bd_dom1"/>
</dbReference>
<feature type="region of interest" description="Disordered" evidence="6">
    <location>
        <begin position="629"/>
        <end position="729"/>
    </location>
</feature>
<dbReference type="Gene3D" id="2.60.40.1280">
    <property type="match status" value="1"/>
</dbReference>
<dbReference type="PROSITE" id="PS50847">
    <property type="entry name" value="GRAM_POS_ANCHORING"/>
    <property type="match status" value="1"/>
</dbReference>
<keyword evidence="4 8" id="KW-0732">Signal</keyword>
<dbReference type="Gene3D" id="2.60.40.1140">
    <property type="entry name" value="Collagen-binding surface protein Cna, B-type domain"/>
    <property type="match status" value="1"/>
</dbReference>
<dbReference type="AlphaFoldDB" id="A0A8B3FJT0"/>
<dbReference type="NCBIfam" id="TIGR03786">
    <property type="entry name" value="strep_pil_rpt"/>
    <property type="match status" value="1"/>
</dbReference>
<keyword evidence="3" id="KW-0964">Secreted</keyword>
<dbReference type="CDD" id="cd00222">
    <property type="entry name" value="CollagenBindB"/>
    <property type="match status" value="1"/>
</dbReference>
<evidence type="ECO:0000256" key="4">
    <source>
        <dbReference type="ARBA" id="ARBA00022729"/>
    </source>
</evidence>
<evidence type="ECO:0000313" key="10">
    <source>
        <dbReference type="EMBL" id="RLP10743.1"/>
    </source>
</evidence>
<evidence type="ECO:0000256" key="8">
    <source>
        <dbReference type="SAM" id="SignalP"/>
    </source>
</evidence>
<organism evidence="10 11">
    <name type="scientific">Propionibacterium australiense</name>
    <dbReference type="NCBI Taxonomy" id="119981"/>
    <lineage>
        <taxon>Bacteria</taxon>
        <taxon>Bacillati</taxon>
        <taxon>Actinomycetota</taxon>
        <taxon>Actinomycetes</taxon>
        <taxon>Propionibacteriales</taxon>
        <taxon>Propionibacteriaceae</taxon>
        <taxon>Propionibacterium</taxon>
    </lineage>
</organism>
<dbReference type="OrthoDB" id="134475at2"/>
<dbReference type="InterPro" id="IPR047589">
    <property type="entry name" value="DUF11_rpt"/>
</dbReference>
<keyword evidence="7" id="KW-1133">Transmembrane helix</keyword>
<dbReference type="NCBIfam" id="TIGR01451">
    <property type="entry name" value="B_ant_repeat"/>
    <property type="match status" value="1"/>
</dbReference>
<dbReference type="InterPro" id="IPR008454">
    <property type="entry name" value="Collagen-bd_Cna-like_B-typ_dom"/>
</dbReference>
<keyword evidence="7" id="KW-0812">Transmembrane</keyword>
<feature type="compositionally biased region" description="Polar residues" evidence="6">
    <location>
        <begin position="639"/>
        <end position="650"/>
    </location>
</feature>
<keyword evidence="7" id="KW-0472">Membrane</keyword>
<dbReference type="EMBL" id="RCIW01000007">
    <property type="protein sequence ID" value="RLP10743.1"/>
    <property type="molecule type" value="Genomic_DNA"/>
</dbReference>
<protein>
    <submittedName>
        <fullName evidence="10">Cna B-type domain-containing protein</fullName>
    </submittedName>
</protein>
<dbReference type="SUPFAM" id="SSF49478">
    <property type="entry name" value="Cna protein B-type domain"/>
    <property type="match status" value="1"/>
</dbReference>
<feature type="compositionally biased region" description="Pro residues" evidence="6">
    <location>
        <begin position="659"/>
        <end position="684"/>
    </location>
</feature>
<dbReference type="Gene3D" id="2.60.40.740">
    <property type="match status" value="1"/>
</dbReference>
<evidence type="ECO:0000256" key="3">
    <source>
        <dbReference type="ARBA" id="ARBA00022525"/>
    </source>
</evidence>
<dbReference type="InterPro" id="IPR022464">
    <property type="entry name" value="Strep_pil_isopept_link"/>
</dbReference>
<dbReference type="Gene3D" id="2.60.40.3050">
    <property type="match status" value="1"/>
</dbReference>
<dbReference type="InterPro" id="IPR008966">
    <property type="entry name" value="Adhesion_dom_sf"/>
</dbReference>
<feature type="chain" id="PRO_5032850734" evidence="8">
    <location>
        <begin position="31"/>
        <end position="752"/>
    </location>
</feature>
<reference evidence="10 11" key="1">
    <citation type="submission" date="2018-10" db="EMBL/GenBank/DDBJ databases">
        <title>Propionibacterium australiense Genome Sequencing and Assembly.</title>
        <authorList>
            <person name="Bernier A.-M."/>
            <person name="Bernard K."/>
        </authorList>
    </citation>
    <scope>NUCLEOTIDE SEQUENCE [LARGE SCALE GENOMIC DNA]</scope>
    <source>
        <strain evidence="10 11">NML98A078</strain>
    </source>
</reference>
<feature type="compositionally biased region" description="Low complexity" evidence="6">
    <location>
        <begin position="685"/>
        <end position="716"/>
    </location>
</feature>
<evidence type="ECO:0000256" key="5">
    <source>
        <dbReference type="ARBA" id="ARBA00023088"/>
    </source>
</evidence>
<keyword evidence="2" id="KW-0134">Cell wall</keyword>
<evidence type="ECO:0000256" key="1">
    <source>
        <dbReference type="ARBA" id="ARBA00004191"/>
    </source>
</evidence>
<dbReference type="InterPro" id="IPR038174">
    <property type="entry name" value="Strep_pil_link_sf"/>
</dbReference>
<dbReference type="Pfam" id="PF12892">
    <property type="entry name" value="FctA"/>
    <property type="match status" value="1"/>
</dbReference>
<sequence length="752" mass="78799">MMRRRLGRLAGILLLLVGLTTFGSVTTANADGSDAAAHFHATITTQNESIANGQYAAFTVSYTLDRGQINAGDYVTVTIPETLRNVSFAVSQQVFSGVEDLGGGQYRLIFNENAPNGISGSFSISAFGNNNSDSATTATVTVGDASKTITVGAGSHGGGVGPETRGIIKWGYEGDGYTQDTSSSGVYDQNRDVTVTYAIEVDPRMSVMTGVVVTDTLPAEMVLDPSSIRIVTEYPGDQTGPDLPADEVAQIVSISGNTMTFDFGDRLDGAKYYRIYYDATVPAGTMIKLTNNSSITYAGPNGPDVETSSFTLKPMSGYSSSLGYKSVDKTEISDDPEDQTVTYTITFENDQAFAVGEINLTDKLDSRVKYVDSYASSHFSLSYDEATNTVRITNIEAIPASSIQTVTIVTDFTEVPAGTTIENSVGGNTTKTTKVTGSLPLTATKTVDGEAPGDKVFSFDLLDAQGGVLQTARNAEDGTVSFAPISYGSEDIGVTHSYTVRESPDQETQGYTADTTVYTVTVTPTDEDGDGVLECDPVITKDGEPSGDMVFDNKLITTSVQVTKAWDDADDEDGLRPSSVTVHLYADDRDTGESLTLTAKDDWTGSFDGLPVYTDDGSPIAYSVTEDPVEGYETRPSGDATNGFTLTNVHTPTSSSSPTPEPSSPTPEPSSPTPEPSSPTPEPSSPAASSPSDVPSSSSPEATDSSTAPAAESTTSGKRPGRLPKTGADSAGLAVGLLLVATAGGALALRRR</sequence>
<evidence type="ECO:0000259" key="9">
    <source>
        <dbReference type="PROSITE" id="PS50847"/>
    </source>
</evidence>
<proteinExistence type="predicted"/>
<gene>
    <name evidence="10" type="ORF">D7U36_05500</name>
</gene>
<comment type="caution">
    <text evidence="10">The sequence shown here is derived from an EMBL/GenBank/DDBJ whole genome shotgun (WGS) entry which is preliminary data.</text>
</comment>